<evidence type="ECO:0000313" key="3">
    <source>
        <dbReference type="Proteomes" id="UP001174136"/>
    </source>
</evidence>
<evidence type="ECO:0000256" key="1">
    <source>
        <dbReference type="SAM" id="MobiDB-lite"/>
    </source>
</evidence>
<feature type="region of interest" description="Disordered" evidence="1">
    <location>
        <begin position="27"/>
        <end position="55"/>
    </location>
</feature>
<protein>
    <submittedName>
        <fullName evidence="2">Uncharacterized protein</fullName>
    </submittedName>
</protein>
<reference evidence="2" key="1">
    <citation type="journal article" date="2023" name="Front. Mar. Sci.">
        <title>A new Merluccius polli reference genome to investigate the effects of global change in West African waters.</title>
        <authorList>
            <person name="Mateo J.L."/>
            <person name="Blanco-Fernandez C."/>
            <person name="Garcia-Vazquez E."/>
            <person name="Machado-Schiaffino G."/>
        </authorList>
    </citation>
    <scope>NUCLEOTIDE SEQUENCE</scope>
    <source>
        <strain evidence="2">C29</strain>
        <tissue evidence="2">Fin</tissue>
    </source>
</reference>
<name>A0AA47NVL1_MERPO</name>
<proteinExistence type="predicted"/>
<evidence type="ECO:0000313" key="2">
    <source>
        <dbReference type="EMBL" id="KAK0140286.1"/>
    </source>
</evidence>
<gene>
    <name evidence="2" type="ORF">N1851_022728</name>
</gene>
<comment type="caution">
    <text evidence="2">The sequence shown here is derived from an EMBL/GenBank/DDBJ whole genome shotgun (WGS) entry which is preliminary data.</text>
</comment>
<dbReference type="EMBL" id="JAOPHQ010004263">
    <property type="protein sequence ID" value="KAK0140286.1"/>
    <property type="molecule type" value="Genomic_DNA"/>
</dbReference>
<keyword evidence="3" id="KW-1185">Reference proteome</keyword>
<dbReference type="Proteomes" id="UP001174136">
    <property type="component" value="Unassembled WGS sequence"/>
</dbReference>
<organism evidence="2 3">
    <name type="scientific">Merluccius polli</name>
    <name type="common">Benguela hake</name>
    <name type="synonym">Merluccius cadenati</name>
    <dbReference type="NCBI Taxonomy" id="89951"/>
    <lineage>
        <taxon>Eukaryota</taxon>
        <taxon>Metazoa</taxon>
        <taxon>Chordata</taxon>
        <taxon>Craniata</taxon>
        <taxon>Vertebrata</taxon>
        <taxon>Euteleostomi</taxon>
        <taxon>Actinopterygii</taxon>
        <taxon>Neopterygii</taxon>
        <taxon>Teleostei</taxon>
        <taxon>Neoteleostei</taxon>
        <taxon>Acanthomorphata</taxon>
        <taxon>Zeiogadaria</taxon>
        <taxon>Gadariae</taxon>
        <taxon>Gadiformes</taxon>
        <taxon>Gadoidei</taxon>
        <taxon>Merlucciidae</taxon>
        <taxon>Merluccius</taxon>
    </lineage>
</organism>
<sequence>MTWRVILLEVAIRRWVHCGHKGMDMVSNNTQIQKTSNDKDDHGPSGNKVSAASATQQQAISTAFLSSSKYKTESKEQQTKEQAIARWIGRIGLPLTTIEDEDFVQMMKI</sequence>
<dbReference type="AlphaFoldDB" id="A0AA47NVL1"/>
<accession>A0AA47NVL1</accession>